<dbReference type="PANTHER" id="PTHR13068">
    <property type="entry name" value="CGI-12 PROTEIN-RELATED"/>
    <property type="match status" value="1"/>
</dbReference>
<keyword evidence="5" id="KW-1185">Reference proteome</keyword>
<gene>
    <name evidence="4" type="ORF">D8674_020976</name>
</gene>
<reference evidence="5" key="2">
    <citation type="submission" date="2019-10" db="EMBL/GenBank/DDBJ databases">
        <title>A de novo genome assembly of a pear dwarfing rootstock.</title>
        <authorList>
            <person name="Wang F."/>
            <person name="Wang J."/>
            <person name="Li S."/>
            <person name="Zhang Y."/>
            <person name="Fang M."/>
            <person name="Ma L."/>
            <person name="Zhao Y."/>
            <person name="Jiang S."/>
        </authorList>
    </citation>
    <scope>NUCLEOTIDE SEQUENCE [LARGE SCALE GENOMIC DNA]</scope>
</reference>
<dbReference type="SMART" id="SM00733">
    <property type="entry name" value="Mterf"/>
    <property type="match status" value="4"/>
</dbReference>
<dbReference type="AlphaFoldDB" id="A0A5N5HIA0"/>
<organism evidence="4 5">
    <name type="scientific">Pyrus ussuriensis x Pyrus communis</name>
    <dbReference type="NCBI Taxonomy" id="2448454"/>
    <lineage>
        <taxon>Eukaryota</taxon>
        <taxon>Viridiplantae</taxon>
        <taxon>Streptophyta</taxon>
        <taxon>Embryophyta</taxon>
        <taxon>Tracheophyta</taxon>
        <taxon>Spermatophyta</taxon>
        <taxon>Magnoliopsida</taxon>
        <taxon>eudicotyledons</taxon>
        <taxon>Gunneridae</taxon>
        <taxon>Pentapetalae</taxon>
        <taxon>rosids</taxon>
        <taxon>fabids</taxon>
        <taxon>Rosales</taxon>
        <taxon>Rosaceae</taxon>
        <taxon>Amygdaloideae</taxon>
        <taxon>Maleae</taxon>
        <taxon>Pyrus</taxon>
    </lineage>
</organism>
<dbReference type="InterPro" id="IPR038538">
    <property type="entry name" value="MTERF_sf"/>
</dbReference>
<evidence type="ECO:0000256" key="1">
    <source>
        <dbReference type="ARBA" id="ARBA00007692"/>
    </source>
</evidence>
<keyword evidence="3" id="KW-0809">Transit peptide</keyword>
<comment type="caution">
    <text evidence="4">The sequence shown here is derived from an EMBL/GenBank/DDBJ whole genome shotgun (WGS) entry which is preliminary data.</text>
</comment>
<dbReference type="GO" id="GO:0006353">
    <property type="term" value="P:DNA-templated transcription termination"/>
    <property type="evidence" value="ECO:0007669"/>
    <property type="project" value="UniProtKB-KW"/>
</dbReference>
<dbReference type="FunFam" id="1.25.70.10:FF:000001">
    <property type="entry name" value="Mitochondrial transcription termination factor-like"/>
    <property type="match status" value="1"/>
</dbReference>
<dbReference type="Proteomes" id="UP000327157">
    <property type="component" value="Chromosome 2"/>
</dbReference>
<evidence type="ECO:0000256" key="3">
    <source>
        <dbReference type="ARBA" id="ARBA00022946"/>
    </source>
</evidence>
<proteinExistence type="inferred from homology"/>
<keyword evidence="2" id="KW-0806">Transcription termination</keyword>
<dbReference type="Gene3D" id="1.25.70.10">
    <property type="entry name" value="Transcription termination factor 3, mitochondrial"/>
    <property type="match status" value="1"/>
</dbReference>
<keyword evidence="2" id="KW-0805">Transcription regulation</keyword>
<evidence type="ECO:0000313" key="5">
    <source>
        <dbReference type="Proteomes" id="UP000327157"/>
    </source>
</evidence>
<dbReference type="Pfam" id="PF02536">
    <property type="entry name" value="mTERF"/>
    <property type="match status" value="1"/>
</dbReference>
<accession>A0A5N5HIA0</accession>
<name>A0A5N5HIA0_9ROSA</name>
<comment type="similarity">
    <text evidence="1">Belongs to the mTERF family.</text>
</comment>
<dbReference type="EMBL" id="SMOL01000157">
    <property type="protein sequence ID" value="KAB2627358.1"/>
    <property type="molecule type" value="Genomic_DNA"/>
</dbReference>
<dbReference type="OrthoDB" id="1165541at2759"/>
<evidence type="ECO:0000313" key="4">
    <source>
        <dbReference type="EMBL" id="KAB2627358.1"/>
    </source>
</evidence>
<sequence length="276" mass="31950">MSRENPFAKARVFCLGWSLKGGPCKNCGRQSLSFGSSLEKRIVPTYNFLRSLLSEKNVIGVFKRRSWIFLVDHCKDVVPNIGLLRELGMPQPSISLLLAHYTHVTMNKHKRFGKIVGEVKEMGFSLRTSTFVFALHTLCGKSSKLIWKRSRKIFMSWGWSEDDFLSAFRKNPEFTIVSEKKLVQVMDFLVNKMGWPSGMIARYPRVMRHSLEKRIRPRSLVVKVLRLKGLIDENLSLGYVMHPQDRLLVERFVTKFQIEVPQLWNVYQGKVGIEDV</sequence>
<protein>
    <submittedName>
        <fullName evidence="4">Uncharacterized protein</fullName>
    </submittedName>
</protein>
<keyword evidence="2" id="KW-0804">Transcription</keyword>
<reference evidence="4 5" key="1">
    <citation type="submission" date="2019-09" db="EMBL/GenBank/DDBJ databases">
        <authorList>
            <person name="Ou C."/>
        </authorList>
    </citation>
    <scope>NUCLEOTIDE SEQUENCE [LARGE SCALE GENOMIC DNA]</scope>
    <source>
        <strain evidence="4">S2</strain>
        <tissue evidence="4">Leaf</tissue>
    </source>
</reference>
<evidence type="ECO:0000256" key="2">
    <source>
        <dbReference type="ARBA" id="ARBA00022472"/>
    </source>
</evidence>
<dbReference type="GO" id="GO:0003676">
    <property type="term" value="F:nucleic acid binding"/>
    <property type="evidence" value="ECO:0007669"/>
    <property type="project" value="InterPro"/>
</dbReference>
<reference evidence="4 5" key="3">
    <citation type="submission" date="2019-11" db="EMBL/GenBank/DDBJ databases">
        <title>A de novo genome assembly of a pear dwarfing rootstock.</title>
        <authorList>
            <person name="Wang F."/>
            <person name="Wang J."/>
            <person name="Li S."/>
            <person name="Zhang Y."/>
            <person name="Fang M."/>
            <person name="Ma L."/>
            <person name="Zhao Y."/>
            <person name="Jiang S."/>
        </authorList>
    </citation>
    <scope>NUCLEOTIDE SEQUENCE [LARGE SCALE GENOMIC DNA]</scope>
    <source>
        <strain evidence="4">S2</strain>
        <tissue evidence="4">Leaf</tissue>
    </source>
</reference>
<dbReference type="PANTHER" id="PTHR13068:SF133">
    <property type="entry name" value="MITOCHONDRIAL TRANSCRIPTION TERMINATION FACTOR FAMILY PROTEIN"/>
    <property type="match status" value="1"/>
</dbReference>
<dbReference type="InterPro" id="IPR003690">
    <property type="entry name" value="MTERF"/>
</dbReference>